<dbReference type="AlphaFoldDB" id="A0A2T8JCC1"/>
<name>A0A2T8JCC1_9POAL</name>
<dbReference type="Gramene" id="PVH47558">
    <property type="protein sequence ID" value="PVH47558"/>
    <property type="gene ID" value="PAHAL_4G087200"/>
</dbReference>
<reference evidence="1" key="1">
    <citation type="submission" date="2018-04" db="EMBL/GenBank/DDBJ databases">
        <title>WGS assembly of Panicum hallii.</title>
        <authorList>
            <person name="Lovell J."/>
            <person name="Jenkins J."/>
            <person name="Lowry D."/>
            <person name="Mamidi S."/>
            <person name="Sreedasyam A."/>
            <person name="Weng X."/>
            <person name="Barry K."/>
            <person name="Bonette J."/>
            <person name="Campitelli B."/>
            <person name="Daum C."/>
            <person name="Gordon S."/>
            <person name="Gould B."/>
            <person name="Lipzen A."/>
            <person name="Macqueen A."/>
            <person name="Palacio-Mejia J."/>
            <person name="Plott C."/>
            <person name="Shakirov E."/>
            <person name="Shu S."/>
            <person name="Yoshinaga Y."/>
            <person name="Zane M."/>
            <person name="Rokhsar D."/>
            <person name="Grimwood J."/>
            <person name="Schmutz J."/>
            <person name="Juenger T."/>
        </authorList>
    </citation>
    <scope>NUCLEOTIDE SEQUENCE [LARGE SCALE GENOMIC DNA]</scope>
    <source>
        <strain evidence="1">FIL2</strain>
    </source>
</reference>
<dbReference type="Proteomes" id="UP000243499">
    <property type="component" value="Chromosome 4"/>
</dbReference>
<accession>A0A2T8JCC1</accession>
<organism evidence="1">
    <name type="scientific">Panicum hallii</name>
    <dbReference type="NCBI Taxonomy" id="206008"/>
    <lineage>
        <taxon>Eukaryota</taxon>
        <taxon>Viridiplantae</taxon>
        <taxon>Streptophyta</taxon>
        <taxon>Embryophyta</taxon>
        <taxon>Tracheophyta</taxon>
        <taxon>Spermatophyta</taxon>
        <taxon>Magnoliopsida</taxon>
        <taxon>Liliopsida</taxon>
        <taxon>Poales</taxon>
        <taxon>Poaceae</taxon>
        <taxon>PACMAD clade</taxon>
        <taxon>Panicoideae</taxon>
        <taxon>Panicodae</taxon>
        <taxon>Paniceae</taxon>
        <taxon>Panicinae</taxon>
        <taxon>Panicum</taxon>
        <taxon>Panicum sect. Panicum</taxon>
    </lineage>
</organism>
<dbReference type="EMBL" id="CM008049">
    <property type="protein sequence ID" value="PVH47558.1"/>
    <property type="molecule type" value="Genomic_DNA"/>
</dbReference>
<evidence type="ECO:0000313" key="1">
    <source>
        <dbReference type="EMBL" id="PVH47558.1"/>
    </source>
</evidence>
<gene>
    <name evidence="1" type="ORF">PAHAL_4G087200</name>
</gene>
<sequence length="62" mass="7128">MTYHVSLSGLATQTKIILPRAARWPRSRLIVFEHCALFTEKFSNFILISLQCGSSLSKQQRF</sequence>
<protein>
    <submittedName>
        <fullName evidence="1">Uncharacterized protein</fullName>
    </submittedName>
</protein>
<proteinExistence type="predicted"/>